<evidence type="ECO:0000256" key="1">
    <source>
        <dbReference type="SAM" id="MobiDB-lite"/>
    </source>
</evidence>
<feature type="region of interest" description="Disordered" evidence="1">
    <location>
        <begin position="42"/>
        <end position="80"/>
    </location>
</feature>
<dbReference type="EMBL" id="JAWDGP010006150">
    <property type="protein sequence ID" value="KAK3746351.1"/>
    <property type="molecule type" value="Genomic_DNA"/>
</dbReference>
<evidence type="ECO:0000313" key="2">
    <source>
        <dbReference type="EMBL" id="KAK3746351.1"/>
    </source>
</evidence>
<sequence length="80" mass="9102">MGVGTSQDSDVWRQWIRLGHAQWSYGPVFDWLLARLMNRAAEHRRSPVPSQEDNLTTSIQHPLQIAQTGNPSPLPRGLDR</sequence>
<protein>
    <submittedName>
        <fullName evidence="2">Uncharacterized protein</fullName>
    </submittedName>
</protein>
<name>A0AAE0YHQ8_9GAST</name>
<comment type="caution">
    <text evidence="2">The sequence shown here is derived from an EMBL/GenBank/DDBJ whole genome shotgun (WGS) entry which is preliminary data.</text>
</comment>
<dbReference type="AlphaFoldDB" id="A0AAE0YHQ8"/>
<dbReference type="Proteomes" id="UP001283361">
    <property type="component" value="Unassembled WGS sequence"/>
</dbReference>
<organism evidence="2 3">
    <name type="scientific">Elysia crispata</name>
    <name type="common">lettuce slug</name>
    <dbReference type="NCBI Taxonomy" id="231223"/>
    <lineage>
        <taxon>Eukaryota</taxon>
        <taxon>Metazoa</taxon>
        <taxon>Spiralia</taxon>
        <taxon>Lophotrochozoa</taxon>
        <taxon>Mollusca</taxon>
        <taxon>Gastropoda</taxon>
        <taxon>Heterobranchia</taxon>
        <taxon>Euthyneura</taxon>
        <taxon>Panpulmonata</taxon>
        <taxon>Sacoglossa</taxon>
        <taxon>Placobranchoidea</taxon>
        <taxon>Plakobranchidae</taxon>
        <taxon>Elysia</taxon>
    </lineage>
</organism>
<feature type="compositionally biased region" description="Polar residues" evidence="1">
    <location>
        <begin position="48"/>
        <end position="71"/>
    </location>
</feature>
<accession>A0AAE0YHQ8</accession>
<gene>
    <name evidence="2" type="ORF">RRG08_017708</name>
</gene>
<keyword evidence="3" id="KW-1185">Reference proteome</keyword>
<reference evidence="2" key="1">
    <citation type="journal article" date="2023" name="G3 (Bethesda)">
        <title>A reference genome for the long-term kleptoplast-retaining sea slug Elysia crispata morphotype clarki.</title>
        <authorList>
            <person name="Eastman K.E."/>
            <person name="Pendleton A.L."/>
            <person name="Shaikh M.A."/>
            <person name="Suttiyut T."/>
            <person name="Ogas R."/>
            <person name="Tomko P."/>
            <person name="Gavelis G."/>
            <person name="Widhalm J.R."/>
            <person name="Wisecaver J.H."/>
        </authorList>
    </citation>
    <scope>NUCLEOTIDE SEQUENCE</scope>
    <source>
        <strain evidence="2">ECLA1</strain>
    </source>
</reference>
<proteinExistence type="predicted"/>
<evidence type="ECO:0000313" key="3">
    <source>
        <dbReference type="Proteomes" id="UP001283361"/>
    </source>
</evidence>